<evidence type="ECO:0000259" key="3">
    <source>
        <dbReference type="PROSITE" id="PS50174"/>
    </source>
</evidence>
<dbReference type="PROSITE" id="PS50174">
    <property type="entry name" value="G_PATCH"/>
    <property type="match status" value="1"/>
</dbReference>
<feature type="region of interest" description="Disordered" evidence="2">
    <location>
        <begin position="101"/>
        <end position="201"/>
    </location>
</feature>
<dbReference type="InterPro" id="IPR050656">
    <property type="entry name" value="PINX1"/>
</dbReference>
<comment type="function">
    <text evidence="1">Involved in rRNA-processing at A0, A1 and A2 sites and negatively regulates telomerase.</text>
</comment>
<feature type="compositionally biased region" description="Polar residues" evidence="2">
    <location>
        <begin position="101"/>
        <end position="115"/>
    </location>
</feature>
<protein>
    <recommendedName>
        <fullName evidence="3">G-patch domain-containing protein</fullName>
    </recommendedName>
</protein>
<gene>
    <name evidence="4" type="ORF">P154DRAFT_422272</name>
</gene>
<organism evidence="4 5">
    <name type="scientific">Amniculicola lignicola CBS 123094</name>
    <dbReference type="NCBI Taxonomy" id="1392246"/>
    <lineage>
        <taxon>Eukaryota</taxon>
        <taxon>Fungi</taxon>
        <taxon>Dikarya</taxon>
        <taxon>Ascomycota</taxon>
        <taxon>Pezizomycotina</taxon>
        <taxon>Dothideomycetes</taxon>
        <taxon>Pleosporomycetidae</taxon>
        <taxon>Pleosporales</taxon>
        <taxon>Amniculicolaceae</taxon>
        <taxon>Amniculicola</taxon>
    </lineage>
</organism>
<dbReference type="AlphaFoldDB" id="A0A6A5X048"/>
<dbReference type="PANTHER" id="PTHR23149">
    <property type="entry name" value="G PATCH DOMAIN CONTAINING PROTEIN"/>
    <property type="match status" value="1"/>
</dbReference>
<feature type="domain" description="G-patch" evidence="3">
    <location>
        <begin position="1"/>
        <end position="46"/>
    </location>
</feature>
<name>A0A6A5X048_9PLEO</name>
<evidence type="ECO:0000313" key="5">
    <source>
        <dbReference type="Proteomes" id="UP000799779"/>
    </source>
</evidence>
<accession>A0A6A5X048</accession>
<feature type="compositionally biased region" description="Basic residues" evidence="2">
    <location>
        <begin position="192"/>
        <end position="201"/>
    </location>
</feature>
<dbReference type="InterPro" id="IPR000467">
    <property type="entry name" value="G_patch_dom"/>
</dbReference>
<evidence type="ECO:0000256" key="1">
    <source>
        <dbReference type="ARBA" id="ARBA00043878"/>
    </source>
</evidence>
<dbReference type="EMBL" id="ML977559">
    <property type="protein sequence ID" value="KAF2006644.1"/>
    <property type="molecule type" value="Genomic_DNA"/>
</dbReference>
<dbReference type="GO" id="GO:0003676">
    <property type="term" value="F:nucleic acid binding"/>
    <property type="evidence" value="ECO:0007669"/>
    <property type="project" value="InterPro"/>
</dbReference>
<reference evidence="4" key="1">
    <citation type="journal article" date="2020" name="Stud. Mycol.">
        <title>101 Dothideomycetes genomes: a test case for predicting lifestyles and emergence of pathogens.</title>
        <authorList>
            <person name="Haridas S."/>
            <person name="Albert R."/>
            <person name="Binder M."/>
            <person name="Bloem J."/>
            <person name="Labutti K."/>
            <person name="Salamov A."/>
            <person name="Andreopoulos B."/>
            <person name="Baker S."/>
            <person name="Barry K."/>
            <person name="Bills G."/>
            <person name="Bluhm B."/>
            <person name="Cannon C."/>
            <person name="Castanera R."/>
            <person name="Culley D."/>
            <person name="Daum C."/>
            <person name="Ezra D."/>
            <person name="Gonzalez J."/>
            <person name="Henrissat B."/>
            <person name="Kuo A."/>
            <person name="Liang C."/>
            <person name="Lipzen A."/>
            <person name="Lutzoni F."/>
            <person name="Magnuson J."/>
            <person name="Mondo S."/>
            <person name="Nolan M."/>
            <person name="Ohm R."/>
            <person name="Pangilinan J."/>
            <person name="Park H.-J."/>
            <person name="Ramirez L."/>
            <person name="Alfaro M."/>
            <person name="Sun H."/>
            <person name="Tritt A."/>
            <person name="Yoshinaga Y."/>
            <person name="Zwiers L.-H."/>
            <person name="Turgeon B."/>
            <person name="Goodwin S."/>
            <person name="Spatafora J."/>
            <person name="Crous P."/>
            <person name="Grigoriev I."/>
        </authorList>
    </citation>
    <scope>NUCLEOTIDE SEQUENCE</scope>
    <source>
        <strain evidence="4">CBS 123094</strain>
    </source>
</reference>
<keyword evidence="5" id="KW-1185">Reference proteome</keyword>
<proteinExistence type="predicted"/>
<dbReference type="OrthoDB" id="3366546at2759"/>
<evidence type="ECO:0000313" key="4">
    <source>
        <dbReference type="EMBL" id="KAF2006644.1"/>
    </source>
</evidence>
<sequence>MDAAALLQSRGWRGKGHSLDKTGKGIKRPLLISIKQDQFGIGKKKQAHKTDDQWWLRAFDQSLQTFGTEEKSMLDDVRAQGVKSGGLYGWFVKGETIEGTISTPHDTSGDSSSAETPVVVVDCSESKKRKRDKEGKTDAVKKAKKSKADKEAKQQKKARKGDTGGWRRNRIGEEAEEELEEGEVPNSTPDRRQRHRHDRRI</sequence>
<feature type="compositionally biased region" description="Acidic residues" evidence="2">
    <location>
        <begin position="174"/>
        <end position="183"/>
    </location>
</feature>
<feature type="compositionally biased region" description="Basic and acidic residues" evidence="2">
    <location>
        <begin position="132"/>
        <end position="154"/>
    </location>
</feature>
<dbReference type="Proteomes" id="UP000799779">
    <property type="component" value="Unassembled WGS sequence"/>
</dbReference>
<dbReference type="PANTHER" id="PTHR23149:SF33">
    <property type="entry name" value="PROTEIN TMA23"/>
    <property type="match status" value="1"/>
</dbReference>
<evidence type="ECO:0000256" key="2">
    <source>
        <dbReference type="SAM" id="MobiDB-lite"/>
    </source>
</evidence>